<feature type="region of interest" description="Disordered" evidence="2">
    <location>
        <begin position="112"/>
        <end position="135"/>
    </location>
</feature>
<feature type="region of interest" description="Disordered" evidence="2">
    <location>
        <begin position="1"/>
        <end position="21"/>
    </location>
</feature>
<evidence type="ECO:0000313" key="3">
    <source>
        <dbReference type="EMBL" id="CAG2069385.1"/>
    </source>
</evidence>
<evidence type="ECO:0000256" key="1">
    <source>
        <dbReference type="SAM" id="Coils"/>
    </source>
</evidence>
<gene>
    <name evidence="3" type="ORF">TPAB3V08_LOCUS16327</name>
</gene>
<feature type="compositionally biased region" description="Basic residues" evidence="2">
    <location>
        <begin position="125"/>
        <end position="135"/>
    </location>
</feature>
<keyword evidence="4" id="KW-1185">Reference proteome</keyword>
<feature type="coiled-coil region" evidence="1">
    <location>
        <begin position="69"/>
        <end position="96"/>
    </location>
</feature>
<accession>A0ABN7PT04</accession>
<organism evidence="3 4">
    <name type="scientific">Timema podura</name>
    <name type="common">Walking stick</name>
    <dbReference type="NCBI Taxonomy" id="61482"/>
    <lineage>
        <taxon>Eukaryota</taxon>
        <taxon>Metazoa</taxon>
        <taxon>Ecdysozoa</taxon>
        <taxon>Arthropoda</taxon>
        <taxon>Hexapoda</taxon>
        <taxon>Insecta</taxon>
        <taxon>Pterygota</taxon>
        <taxon>Neoptera</taxon>
        <taxon>Polyneoptera</taxon>
        <taxon>Phasmatodea</taxon>
        <taxon>Timematodea</taxon>
        <taxon>Timematoidea</taxon>
        <taxon>Timematidae</taxon>
        <taxon>Timema</taxon>
    </lineage>
</organism>
<feature type="compositionally biased region" description="Polar residues" evidence="2">
    <location>
        <begin position="1"/>
        <end position="11"/>
    </location>
</feature>
<evidence type="ECO:0000256" key="2">
    <source>
        <dbReference type="SAM" id="MobiDB-lite"/>
    </source>
</evidence>
<dbReference type="EMBL" id="CAJPIN010134739">
    <property type="protein sequence ID" value="CAG2069385.1"/>
    <property type="molecule type" value="Genomic_DNA"/>
</dbReference>
<keyword evidence="1" id="KW-0175">Coiled coil</keyword>
<dbReference type="Proteomes" id="UP001153148">
    <property type="component" value="Unassembled WGS sequence"/>
</dbReference>
<name>A0ABN7PT04_TIMPD</name>
<reference evidence="3" key="1">
    <citation type="submission" date="2021-03" db="EMBL/GenBank/DDBJ databases">
        <authorList>
            <person name="Tran Van P."/>
        </authorList>
    </citation>
    <scope>NUCLEOTIDE SEQUENCE</scope>
</reference>
<proteinExistence type="predicted"/>
<feature type="region of interest" description="Disordered" evidence="2">
    <location>
        <begin position="33"/>
        <end position="56"/>
    </location>
</feature>
<protein>
    <submittedName>
        <fullName evidence="3">Uncharacterized protein</fullName>
    </submittedName>
</protein>
<evidence type="ECO:0000313" key="4">
    <source>
        <dbReference type="Proteomes" id="UP001153148"/>
    </source>
</evidence>
<feature type="compositionally biased region" description="Basic and acidic residues" evidence="2">
    <location>
        <begin position="115"/>
        <end position="124"/>
    </location>
</feature>
<comment type="caution">
    <text evidence="3">The sequence shown here is derived from an EMBL/GenBank/DDBJ whole genome shotgun (WGS) entry which is preliminary data.</text>
</comment>
<sequence length="135" mass="15146">MPLSVLQQLNEPTPPMNVGELPEEEEQAVNLRRQKRKAGSCGGSVARSSGKPDNISHACAGEVERSQEIHNKTLKLQEAKARLQQLQDLMSLVTEAHSQGQALPEQYLELLNQETAREQHEAPSRAHRRSVDRHR</sequence>